<evidence type="ECO:0000256" key="5">
    <source>
        <dbReference type="ARBA" id="ARBA00022692"/>
    </source>
</evidence>
<evidence type="ECO:0000313" key="12">
    <source>
        <dbReference type="EMBL" id="KDO00465.1"/>
    </source>
</evidence>
<keyword evidence="3" id="KW-0813">Transport</keyword>
<accession>A0AAP0SHE8</accession>
<evidence type="ECO:0000313" key="13">
    <source>
        <dbReference type="Proteomes" id="UP000027121"/>
    </source>
</evidence>
<reference evidence="12 13" key="2">
    <citation type="journal article" date="2016" name="Front. Microbiol.">
        <title>When Genome-Based Approach Meets the 'Old but Good': Revealing Genes Involved in the Antibacterial Activity of Pseudomonas sp. P482 against Soft Rot Pathogens.</title>
        <authorList>
            <person name="Krzyzanowska D.M."/>
            <person name="Ossowicki A."/>
            <person name="Rajewska M."/>
            <person name="Maciag T."/>
            <person name="Jablonska M."/>
            <person name="Obuchowski M."/>
            <person name="Heeb S."/>
            <person name="Jafra S."/>
        </authorList>
    </citation>
    <scope>NUCLEOTIDE SEQUENCE [LARGE SCALE GENOMIC DNA]</scope>
    <source>
        <strain evidence="12 13">P482</strain>
    </source>
</reference>
<dbReference type="EMBL" id="CP071706">
    <property type="protein sequence ID" value="KDO00465.1"/>
    <property type="molecule type" value="Genomic_DNA"/>
</dbReference>
<dbReference type="Gene3D" id="2.60.40.3110">
    <property type="match status" value="1"/>
</dbReference>
<feature type="domain" description="PapC N-terminal" evidence="11">
    <location>
        <begin position="28"/>
        <end position="172"/>
    </location>
</feature>
<dbReference type="InterPro" id="IPR037224">
    <property type="entry name" value="PapC_N_sf"/>
</dbReference>
<keyword evidence="4" id="KW-1134">Transmembrane beta strand</keyword>
<evidence type="ECO:0000256" key="6">
    <source>
        <dbReference type="ARBA" id="ARBA00022729"/>
    </source>
</evidence>
<keyword evidence="7" id="KW-0472">Membrane</keyword>
<evidence type="ECO:0000259" key="10">
    <source>
        <dbReference type="Pfam" id="PF13953"/>
    </source>
</evidence>
<dbReference type="InterPro" id="IPR042186">
    <property type="entry name" value="FimD_plug_dom"/>
</dbReference>
<comment type="similarity">
    <text evidence="2">Belongs to the fimbrial export usher family.</text>
</comment>
<dbReference type="PANTHER" id="PTHR30451:SF10">
    <property type="entry name" value="OUTER MEMBRANE USHER PROTEIN YFCU-RELATED"/>
    <property type="match status" value="1"/>
</dbReference>
<gene>
    <name evidence="12" type="ORF">BV82_1559</name>
</gene>
<dbReference type="GeneID" id="98285841"/>
<dbReference type="InterPro" id="IPR025885">
    <property type="entry name" value="PapC_N"/>
</dbReference>
<keyword evidence="8" id="KW-0998">Cell outer membrane</keyword>
<dbReference type="GO" id="GO:0009297">
    <property type="term" value="P:pilus assembly"/>
    <property type="evidence" value="ECO:0007669"/>
    <property type="project" value="InterPro"/>
</dbReference>
<feature type="signal peptide" evidence="9">
    <location>
        <begin position="1"/>
        <end position="25"/>
    </location>
</feature>
<keyword evidence="13" id="KW-1185">Reference proteome</keyword>
<evidence type="ECO:0000256" key="2">
    <source>
        <dbReference type="ARBA" id="ARBA00008064"/>
    </source>
</evidence>
<proteinExistence type="inferred from homology"/>
<dbReference type="InterPro" id="IPR025949">
    <property type="entry name" value="PapC-like_C"/>
</dbReference>
<feature type="chain" id="PRO_5042853326" evidence="9">
    <location>
        <begin position="26"/>
        <end position="818"/>
    </location>
</feature>
<dbReference type="InterPro" id="IPR000015">
    <property type="entry name" value="Fimb_usher"/>
</dbReference>
<evidence type="ECO:0000259" key="11">
    <source>
        <dbReference type="Pfam" id="PF13954"/>
    </source>
</evidence>
<organism evidence="12 13">
    <name type="scientific">Pseudomonas donghuensis</name>
    <dbReference type="NCBI Taxonomy" id="1163398"/>
    <lineage>
        <taxon>Bacteria</taxon>
        <taxon>Pseudomonadati</taxon>
        <taxon>Pseudomonadota</taxon>
        <taxon>Gammaproteobacteria</taxon>
        <taxon>Pseudomonadales</taxon>
        <taxon>Pseudomonadaceae</taxon>
        <taxon>Pseudomonas</taxon>
    </lineage>
</organism>
<reference evidence="12 13" key="1">
    <citation type="journal article" date="2014" name="Genome Announc.">
        <title>Genome Sequence of Pseudomonas sp. Strain P482, a Tomato Rhizosphere Isolate with Broad-Spectrum Antimicrobial Activity.</title>
        <authorList>
            <person name="Krzyzanowska D.M."/>
            <person name="Ossowicki A."/>
            <person name="Jafra S."/>
        </authorList>
    </citation>
    <scope>NUCLEOTIDE SEQUENCE [LARGE SCALE GENOMIC DNA]</scope>
    <source>
        <strain evidence="12 13">P482</strain>
    </source>
</reference>
<dbReference type="Gene3D" id="2.60.40.2610">
    <property type="entry name" value="Outer membrane usher protein FimD, plug domain"/>
    <property type="match status" value="1"/>
</dbReference>
<protein>
    <submittedName>
        <fullName evidence="12">Fimbria/pilus outer membrane usher protein</fullName>
    </submittedName>
</protein>
<dbReference type="Proteomes" id="UP000027121">
    <property type="component" value="Chromosome"/>
</dbReference>
<name>A0AAP0SHE8_9PSED</name>
<keyword evidence="6 9" id="KW-0732">Signal</keyword>
<dbReference type="Gene3D" id="2.60.40.2070">
    <property type="match status" value="1"/>
</dbReference>
<dbReference type="PANTHER" id="PTHR30451">
    <property type="entry name" value="OUTER MEMBRANE USHER PROTEIN"/>
    <property type="match status" value="1"/>
</dbReference>
<dbReference type="Pfam" id="PF13954">
    <property type="entry name" value="PapC_N"/>
    <property type="match status" value="1"/>
</dbReference>
<dbReference type="InterPro" id="IPR043142">
    <property type="entry name" value="PapC-like_C_sf"/>
</dbReference>
<dbReference type="Gene3D" id="3.10.20.410">
    <property type="match status" value="1"/>
</dbReference>
<dbReference type="AlphaFoldDB" id="A0AAP0SHE8"/>
<evidence type="ECO:0000256" key="4">
    <source>
        <dbReference type="ARBA" id="ARBA00022452"/>
    </source>
</evidence>
<keyword evidence="5" id="KW-0812">Transmembrane</keyword>
<sequence>MTAGKFTLSLGVLISSLALPLASLAVDFNLDVMDVDERGSIDLSRFKTANYVMPGEYLMSIQVNDQKLAERSLHFYATDPDATTTRVCVPMSQAPSLGLKEEVLKKLSSWHGEDNCADLESIQGLRLTPDMEHSVLRLSVPQAWMEYRDPNWSPISEWDEGIPGFILDYNLNSSVSQHSGAGTTRQVSGNGTMGLNVGAWRLRGDFQGSSSQTRNYKTQDFSWSSFYAYRPLPRQGAKLMVGEVNLNSKLFDSFRYQGINLATDDQMLPPSLRGYAPEVVGVAKGNARVTVRQDDRVLYETTVPPGPFRIRDINSAVSGKLDIEISEDDGSTQRYQTETANVPYLSRPGYFRYNMTVGRPSSYDREDTGPTFAAGEMSWGMNSDWSLFGGSLLTQDYTAVAGGIGRNLHEFGVVSVDVTHTRADVPELGQLRGSSLRLNYAKRFDEYDSELNFAGYRFSQRQFMTMDDFLNARNNDGVQRNSKTAYTLLASKSFRDLGFSTHVSYTHENYWDQSSSENVSAYLSRYFDVGRFKGLSMTLSLNRTRNNWESDNSLSLSLTLPFGDGQRIGYDAYANKGGVRHAASYSKYEPSRNYQVRATTGLDGDGVQGYYSQHTAQADYSLNGSYRENGSQSVGLSVRGGATVTAKGAALHPPALNGGTRIMLDTDGVAGVPLQNGETRTNAMGVAVLPTFNSYYRTDVQIDLNRLPDDMDASKSVTEATLTEGAIGYRKLTVIQGKKALVTLKLPDGSYPPFGASLVDTSGREVAIVADSGFAYLTGINASSEFQVVWGRNKRCNLNLPDNLQSEQRYTLLCQPQF</sequence>
<comment type="subcellular location">
    <subcellularLocation>
        <location evidence="1">Cell outer membrane</location>
        <topology evidence="1">Multi-pass membrane protein</topology>
    </subcellularLocation>
</comment>
<evidence type="ECO:0000256" key="3">
    <source>
        <dbReference type="ARBA" id="ARBA00022448"/>
    </source>
</evidence>
<evidence type="ECO:0000256" key="1">
    <source>
        <dbReference type="ARBA" id="ARBA00004571"/>
    </source>
</evidence>
<dbReference type="SUPFAM" id="SSF141729">
    <property type="entry name" value="FimD N-terminal domain-like"/>
    <property type="match status" value="1"/>
</dbReference>
<dbReference type="GO" id="GO:0015473">
    <property type="term" value="F:fimbrial usher porin activity"/>
    <property type="evidence" value="ECO:0007669"/>
    <property type="project" value="InterPro"/>
</dbReference>
<dbReference type="RefSeq" id="WP_036994865.1">
    <property type="nucleotide sequence ID" value="NZ_CP071706.1"/>
</dbReference>
<feature type="domain" description="PapC-like C-terminal" evidence="10">
    <location>
        <begin position="741"/>
        <end position="799"/>
    </location>
</feature>
<dbReference type="KEGG" id="pdw:BV82_1559"/>
<evidence type="ECO:0000256" key="7">
    <source>
        <dbReference type="ARBA" id="ARBA00023136"/>
    </source>
</evidence>
<evidence type="ECO:0000256" key="9">
    <source>
        <dbReference type="SAM" id="SignalP"/>
    </source>
</evidence>
<dbReference type="Pfam" id="PF13953">
    <property type="entry name" value="PapC_C"/>
    <property type="match status" value="1"/>
</dbReference>
<evidence type="ECO:0000256" key="8">
    <source>
        <dbReference type="ARBA" id="ARBA00023237"/>
    </source>
</evidence>
<dbReference type="GO" id="GO:0009279">
    <property type="term" value="C:cell outer membrane"/>
    <property type="evidence" value="ECO:0007669"/>
    <property type="project" value="UniProtKB-SubCell"/>
</dbReference>
<dbReference type="Pfam" id="PF00577">
    <property type="entry name" value="Usher"/>
    <property type="match status" value="1"/>
</dbReference>